<organism evidence="6 7">
    <name type="scientific">Paramuricea clavata</name>
    <name type="common">Red gorgonian</name>
    <name type="synonym">Violescent sea-whip</name>
    <dbReference type="NCBI Taxonomy" id="317549"/>
    <lineage>
        <taxon>Eukaryota</taxon>
        <taxon>Metazoa</taxon>
        <taxon>Cnidaria</taxon>
        <taxon>Anthozoa</taxon>
        <taxon>Octocorallia</taxon>
        <taxon>Malacalcyonacea</taxon>
        <taxon>Plexauridae</taxon>
        <taxon>Paramuricea</taxon>
    </lineage>
</organism>
<sequence length="268" mass="30223">MPSRCVVFGCSNTPDPKNGVILHKIPYDGDSRPEAIKRRKRWVDFVKRKRVKWEPSSTSCICSKHFEPDAFVRKVNLPGQETTYIPWLKKDEVGVSSFPTLSIANEGDEDTTSKRTARALRRKITKEQHATTAEDSAAGSIVLDDERIQTSLLVTICHAGSSQEYEMETELTEEESDQSSNIETSTNKPIGNLRTEPKYVVFFSQLLLLFNICPSLNGLKFDWIKGIVIPLDGYSETLEKIPKSIDGPTKKQRRTSEPAIIDFSLVQE</sequence>
<reference evidence="6" key="1">
    <citation type="submission" date="2020-04" db="EMBL/GenBank/DDBJ databases">
        <authorList>
            <person name="Alioto T."/>
            <person name="Alioto T."/>
            <person name="Gomez Garrido J."/>
        </authorList>
    </citation>
    <scope>NUCLEOTIDE SEQUENCE</scope>
    <source>
        <strain evidence="6">A484AB</strain>
    </source>
</reference>
<keyword evidence="1" id="KW-0479">Metal-binding</keyword>
<protein>
    <submittedName>
        <fullName evidence="6">THAP domain-containing 1-like</fullName>
    </submittedName>
</protein>
<evidence type="ECO:0000313" key="7">
    <source>
        <dbReference type="Proteomes" id="UP001152795"/>
    </source>
</evidence>
<evidence type="ECO:0000256" key="4">
    <source>
        <dbReference type="ARBA" id="ARBA00023125"/>
    </source>
</evidence>
<comment type="caution">
    <text evidence="6">The sequence shown here is derived from an EMBL/GenBank/DDBJ whole genome shotgun (WGS) entry which is preliminary data.</text>
</comment>
<proteinExistence type="predicted"/>
<feature type="region of interest" description="Disordered" evidence="5">
    <location>
        <begin position="169"/>
        <end position="189"/>
    </location>
</feature>
<keyword evidence="3" id="KW-0862">Zinc</keyword>
<name>A0A6S7HPB8_PARCT</name>
<keyword evidence="4" id="KW-0238">DNA-binding</keyword>
<evidence type="ECO:0000256" key="5">
    <source>
        <dbReference type="SAM" id="MobiDB-lite"/>
    </source>
</evidence>
<dbReference type="Proteomes" id="UP001152795">
    <property type="component" value="Unassembled WGS sequence"/>
</dbReference>
<dbReference type="PROSITE" id="PS50950">
    <property type="entry name" value="ZF_THAP"/>
    <property type="match status" value="1"/>
</dbReference>
<dbReference type="PANTHER" id="PTHR46600:SF11">
    <property type="entry name" value="THAP DOMAIN-CONTAINING PROTEIN 10"/>
    <property type="match status" value="1"/>
</dbReference>
<dbReference type="SMART" id="SM00980">
    <property type="entry name" value="THAP"/>
    <property type="match status" value="1"/>
</dbReference>
<dbReference type="OrthoDB" id="5987038at2759"/>
<feature type="non-terminal residue" evidence="6">
    <location>
        <position position="268"/>
    </location>
</feature>
<evidence type="ECO:0000313" key="6">
    <source>
        <dbReference type="EMBL" id="CAB4005937.1"/>
    </source>
</evidence>
<dbReference type="InterPro" id="IPR006612">
    <property type="entry name" value="THAP_Znf"/>
</dbReference>
<evidence type="ECO:0000256" key="3">
    <source>
        <dbReference type="ARBA" id="ARBA00022833"/>
    </source>
</evidence>
<keyword evidence="2" id="KW-0863">Zinc-finger</keyword>
<evidence type="ECO:0000256" key="2">
    <source>
        <dbReference type="ARBA" id="ARBA00022771"/>
    </source>
</evidence>
<dbReference type="AlphaFoldDB" id="A0A6S7HPB8"/>
<dbReference type="SUPFAM" id="SSF57716">
    <property type="entry name" value="Glucocorticoid receptor-like (DNA-binding domain)"/>
    <property type="match status" value="1"/>
</dbReference>
<keyword evidence="7" id="KW-1185">Reference proteome</keyword>
<evidence type="ECO:0000256" key="1">
    <source>
        <dbReference type="ARBA" id="ARBA00022723"/>
    </source>
</evidence>
<dbReference type="PANTHER" id="PTHR46600">
    <property type="entry name" value="THAP DOMAIN-CONTAINING"/>
    <property type="match status" value="1"/>
</dbReference>
<dbReference type="GO" id="GO:0008270">
    <property type="term" value="F:zinc ion binding"/>
    <property type="evidence" value="ECO:0007669"/>
    <property type="project" value="UniProtKB-KW"/>
</dbReference>
<dbReference type="InterPro" id="IPR026516">
    <property type="entry name" value="THAP1/10"/>
</dbReference>
<accession>A0A6S7HPB8</accession>
<dbReference type="EMBL" id="CACRXK020005359">
    <property type="protein sequence ID" value="CAB4005937.1"/>
    <property type="molecule type" value="Genomic_DNA"/>
</dbReference>
<dbReference type="GO" id="GO:0043565">
    <property type="term" value="F:sequence-specific DNA binding"/>
    <property type="evidence" value="ECO:0007669"/>
    <property type="project" value="InterPro"/>
</dbReference>
<dbReference type="Pfam" id="PF05485">
    <property type="entry name" value="THAP"/>
    <property type="match status" value="1"/>
</dbReference>
<feature type="compositionally biased region" description="Polar residues" evidence="5">
    <location>
        <begin position="178"/>
        <end position="189"/>
    </location>
</feature>
<gene>
    <name evidence="6" type="ORF">PACLA_8A002764</name>
</gene>